<accession>A0A834I107</accession>
<feature type="transmembrane region" description="Helical" evidence="1">
    <location>
        <begin position="110"/>
        <end position="130"/>
    </location>
</feature>
<sequence length="146" mass="16289">MASHYLPRGLFTLSSETLHDKLSNFVASVHQSAHSGWGHSPSDVYHRRYFIPEPLPESTSKEMVRWRLMFLPNLPPTDSCTASKGYHHYVNDGGTIGVSELILDSNIADFAFRSSAIMASFPFFLISLAISISRTLRSRLGLDGDM</sequence>
<name>A0A834I107_RHYFE</name>
<dbReference type="Proteomes" id="UP000625711">
    <property type="component" value="Unassembled WGS sequence"/>
</dbReference>
<evidence type="ECO:0000313" key="2">
    <source>
        <dbReference type="EMBL" id="KAF7270458.1"/>
    </source>
</evidence>
<dbReference type="AlphaFoldDB" id="A0A834I107"/>
<keyword evidence="1" id="KW-0812">Transmembrane</keyword>
<keyword evidence="1" id="KW-1133">Transmembrane helix</keyword>
<protein>
    <submittedName>
        <fullName evidence="2">Uncharacterized protein</fullName>
    </submittedName>
</protein>
<gene>
    <name evidence="2" type="ORF">GWI33_016563</name>
</gene>
<keyword evidence="1" id="KW-0472">Membrane</keyword>
<dbReference type="EMBL" id="JAACXV010014093">
    <property type="protein sequence ID" value="KAF7270458.1"/>
    <property type="molecule type" value="Genomic_DNA"/>
</dbReference>
<reference evidence="2" key="1">
    <citation type="submission" date="2020-08" db="EMBL/GenBank/DDBJ databases">
        <title>Genome sequencing and assembly of the red palm weevil Rhynchophorus ferrugineus.</title>
        <authorList>
            <person name="Dias G.B."/>
            <person name="Bergman C.M."/>
            <person name="Manee M."/>
        </authorList>
    </citation>
    <scope>NUCLEOTIDE SEQUENCE</scope>
    <source>
        <strain evidence="2">AA-2017</strain>
        <tissue evidence="2">Whole larva</tissue>
    </source>
</reference>
<evidence type="ECO:0000256" key="1">
    <source>
        <dbReference type="SAM" id="Phobius"/>
    </source>
</evidence>
<keyword evidence="3" id="KW-1185">Reference proteome</keyword>
<organism evidence="2 3">
    <name type="scientific">Rhynchophorus ferrugineus</name>
    <name type="common">Red palm weevil</name>
    <name type="synonym">Curculio ferrugineus</name>
    <dbReference type="NCBI Taxonomy" id="354439"/>
    <lineage>
        <taxon>Eukaryota</taxon>
        <taxon>Metazoa</taxon>
        <taxon>Ecdysozoa</taxon>
        <taxon>Arthropoda</taxon>
        <taxon>Hexapoda</taxon>
        <taxon>Insecta</taxon>
        <taxon>Pterygota</taxon>
        <taxon>Neoptera</taxon>
        <taxon>Endopterygota</taxon>
        <taxon>Coleoptera</taxon>
        <taxon>Polyphaga</taxon>
        <taxon>Cucujiformia</taxon>
        <taxon>Curculionidae</taxon>
        <taxon>Dryophthorinae</taxon>
        <taxon>Rhynchophorus</taxon>
    </lineage>
</organism>
<comment type="caution">
    <text evidence="2">The sequence shown here is derived from an EMBL/GenBank/DDBJ whole genome shotgun (WGS) entry which is preliminary data.</text>
</comment>
<proteinExistence type="predicted"/>
<evidence type="ECO:0000313" key="3">
    <source>
        <dbReference type="Proteomes" id="UP000625711"/>
    </source>
</evidence>